<comment type="caution">
    <text evidence="5">The sequence shown here is derived from an EMBL/GenBank/DDBJ whole genome shotgun (WGS) entry which is preliminary data.</text>
</comment>
<dbReference type="AlphaFoldDB" id="A0A372ILW2"/>
<reference evidence="5 6" key="1">
    <citation type="submission" date="2018-08" db="EMBL/GenBank/DDBJ databases">
        <title>Acidipila sp. 4G-K13, an acidobacterium isolated from forest soil.</title>
        <authorList>
            <person name="Gao Z.-H."/>
            <person name="Qiu L.-H."/>
        </authorList>
    </citation>
    <scope>NUCLEOTIDE SEQUENCE [LARGE SCALE GENOMIC DNA]</scope>
    <source>
        <strain evidence="5 6">4G-K13</strain>
    </source>
</reference>
<dbReference type="GO" id="GO:0005507">
    <property type="term" value="F:copper ion binding"/>
    <property type="evidence" value="ECO:0007669"/>
    <property type="project" value="InterPro"/>
</dbReference>
<evidence type="ECO:0000259" key="4">
    <source>
        <dbReference type="PROSITE" id="PS50857"/>
    </source>
</evidence>
<dbReference type="GO" id="GO:0004129">
    <property type="term" value="F:cytochrome-c oxidase activity"/>
    <property type="evidence" value="ECO:0007669"/>
    <property type="project" value="InterPro"/>
</dbReference>
<dbReference type="InterPro" id="IPR001505">
    <property type="entry name" value="Copper_CuA"/>
</dbReference>
<organism evidence="5 6">
    <name type="scientific">Paracidobacterium acidisoli</name>
    <dbReference type="NCBI Taxonomy" id="2303751"/>
    <lineage>
        <taxon>Bacteria</taxon>
        <taxon>Pseudomonadati</taxon>
        <taxon>Acidobacteriota</taxon>
        <taxon>Terriglobia</taxon>
        <taxon>Terriglobales</taxon>
        <taxon>Acidobacteriaceae</taxon>
        <taxon>Paracidobacterium</taxon>
    </lineage>
</organism>
<evidence type="ECO:0000256" key="3">
    <source>
        <dbReference type="ARBA" id="ARBA00023008"/>
    </source>
</evidence>
<comment type="subcellular location">
    <subcellularLocation>
        <location evidence="1">Cell envelope</location>
    </subcellularLocation>
</comment>
<sequence length="111" mass="11629">MLTLSGTSAAAQAAAPDAGTHRIEIHAKRFSFTPAEITVVKGEPVTLALTSEDVTHSLFVPGLHINQTITKGHVAEVTFTPEAAGDFPGRCGRFCGSGHGSMTFVIHVTDK</sequence>
<dbReference type="OrthoDB" id="279535at2"/>
<dbReference type="Pfam" id="PF13473">
    <property type="entry name" value="Cupredoxin_1"/>
    <property type="match status" value="1"/>
</dbReference>
<keyword evidence="3" id="KW-0186">Copper</keyword>
<keyword evidence="2" id="KW-0479">Metal-binding</keyword>
<accession>A0A372ILW2</accession>
<dbReference type="InterPro" id="IPR051403">
    <property type="entry name" value="NosZ/Cyto_c_oxidase_sub2"/>
</dbReference>
<dbReference type="InterPro" id="IPR008972">
    <property type="entry name" value="Cupredoxin"/>
</dbReference>
<dbReference type="InterPro" id="IPR002429">
    <property type="entry name" value="CcO_II-like_C"/>
</dbReference>
<dbReference type="PANTHER" id="PTHR42838">
    <property type="entry name" value="CYTOCHROME C OXIDASE SUBUNIT II"/>
    <property type="match status" value="1"/>
</dbReference>
<keyword evidence="6" id="KW-1185">Reference proteome</keyword>
<evidence type="ECO:0000256" key="1">
    <source>
        <dbReference type="ARBA" id="ARBA00004196"/>
    </source>
</evidence>
<dbReference type="GO" id="GO:0030313">
    <property type="term" value="C:cell envelope"/>
    <property type="evidence" value="ECO:0007669"/>
    <property type="project" value="UniProtKB-SubCell"/>
</dbReference>
<evidence type="ECO:0000313" key="6">
    <source>
        <dbReference type="Proteomes" id="UP000264702"/>
    </source>
</evidence>
<evidence type="ECO:0000313" key="5">
    <source>
        <dbReference type="EMBL" id="RFU15950.1"/>
    </source>
</evidence>
<dbReference type="GO" id="GO:0016020">
    <property type="term" value="C:membrane"/>
    <property type="evidence" value="ECO:0007669"/>
    <property type="project" value="InterPro"/>
</dbReference>
<dbReference type="SUPFAM" id="SSF49503">
    <property type="entry name" value="Cupredoxins"/>
    <property type="match status" value="1"/>
</dbReference>
<dbReference type="PANTHER" id="PTHR42838:SF2">
    <property type="entry name" value="NITROUS-OXIDE REDUCTASE"/>
    <property type="match status" value="1"/>
</dbReference>
<dbReference type="EMBL" id="QVQT01000005">
    <property type="protein sequence ID" value="RFU15950.1"/>
    <property type="molecule type" value="Genomic_DNA"/>
</dbReference>
<evidence type="ECO:0000256" key="2">
    <source>
        <dbReference type="ARBA" id="ARBA00022723"/>
    </source>
</evidence>
<gene>
    <name evidence="5" type="ORF">D0Y96_15055</name>
</gene>
<dbReference type="Gene3D" id="2.60.40.420">
    <property type="entry name" value="Cupredoxins - blue copper proteins"/>
    <property type="match status" value="1"/>
</dbReference>
<dbReference type="PROSITE" id="PS50857">
    <property type="entry name" value="COX2_CUA"/>
    <property type="match status" value="1"/>
</dbReference>
<dbReference type="InterPro" id="IPR028096">
    <property type="entry name" value="EfeO_Cupredoxin"/>
</dbReference>
<dbReference type="PROSITE" id="PS00078">
    <property type="entry name" value="COX2"/>
    <property type="match status" value="1"/>
</dbReference>
<name>A0A372ILW2_9BACT</name>
<proteinExistence type="predicted"/>
<feature type="domain" description="Cytochrome oxidase subunit II copper A binding" evidence="4">
    <location>
        <begin position="1"/>
        <end position="111"/>
    </location>
</feature>
<protein>
    <submittedName>
        <fullName evidence="5">Cytochrome c oxidase subunit II</fullName>
    </submittedName>
</protein>
<dbReference type="Proteomes" id="UP000264702">
    <property type="component" value="Unassembled WGS sequence"/>
</dbReference>